<dbReference type="Proteomes" id="UP000249393">
    <property type="component" value="Unassembled WGS sequence"/>
</dbReference>
<keyword evidence="1" id="KW-0812">Transmembrane</keyword>
<dbReference type="EMBL" id="QFQZ01000023">
    <property type="protein sequence ID" value="PZR34741.1"/>
    <property type="molecule type" value="Genomic_DNA"/>
</dbReference>
<sequence length="123" mass="13389">MLVFGRQVFSLGRRQLLYVAGVSALRLIAWTALTLWVWRLALPEVAMAQWTVLLAIRCLVSRIPLISNKDLVFGNLMLLLLGAHSDVAVLLATLAFITLGLHLAVTIGLAVGDLARGRLWSGS</sequence>
<feature type="transmembrane region" description="Helical" evidence="1">
    <location>
        <begin position="87"/>
        <end position="111"/>
    </location>
</feature>
<reference evidence="2 3" key="1">
    <citation type="submission" date="2017-08" db="EMBL/GenBank/DDBJ databases">
        <title>Infants hospitalized years apart are colonized by the same room-sourced microbial strains.</title>
        <authorList>
            <person name="Brooks B."/>
            <person name="Olm M.R."/>
            <person name="Firek B.A."/>
            <person name="Baker R."/>
            <person name="Thomas B.C."/>
            <person name="Morowitz M.J."/>
            <person name="Banfield J.F."/>
        </authorList>
    </citation>
    <scope>NUCLEOTIDE SEQUENCE [LARGE SCALE GENOMIC DNA]</scope>
    <source>
        <strain evidence="2">S2_003_000_R2_4</strain>
    </source>
</reference>
<evidence type="ECO:0000313" key="2">
    <source>
        <dbReference type="EMBL" id="PZR34741.1"/>
    </source>
</evidence>
<protein>
    <submittedName>
        <fullName evidence="2">Uncharacterized protein</fullName>
    </submittedName>
</protein>
<evidence type="ECO:0000313" key="3">
    <source>
        <dbReference type="Proteomes" id="UP000249393"/>
    </source>
</evidence>
<comment type="caution">
    <text evidence="2">The sequence shown here is derived from an EMBL/GenBank/DDBJ whole genome shotgun (WGS) entry which is preliminary data.</text>
</comment>
<dbReference type="AlphaFoldDB" id="A0A2W5XBS3"/>
<evidence type="ECO:0000256" key="1">
    <source>
        <dbReference type="SAM" id="Phobius"/>
    </source>
</evidence>
<gene>
    <name evidence="2" type="ORF">DI526_09405</name>
</gene>
<organism evidence="2 3">
    <name type="scientific">Caulobacter segnis</name>
    <dbReference type="NCBI Taxonomy" id="88688"/>
    <lineage>
        <taxon>Bacteria</taxon>
        <taxon>Pseudomonadati</taxon>
        <taxon>Pseudomonadota</taxon>
        <taxon>Alphaproteobacteria</taxon>
        <taxon>Caulobacterales</taxon>
        <taxon>Caulobacteraceae</taxon>
        <taxon>Caulobacter</taxon>
    </lineage>
</organism>
<feature type="transmembrane region" description="Helical" evidence="1">
    <location>
        <begin position="16"/>
        <end position="38"/>
    </location>
</feature>
<accession>A0A2W5XBS3</accession>
<keyword evidence="1" id="KW-1133">Transmembrane helix</keyword>
<name>A0A2W5XBS3_9CAUL</name>
<keyword evidence="1" id="KW-0472">Membrane</keyword>
<proteinExistence type="predicted"/>